<keyword evidence="2" id="KW-0732">Signal</keyword>
<feature type="compositionally biased region" description="Low complexity" evidence="1">
    <location>
        <begin position="63"/>
        <end position="95"/>
    </location>
</feature>
<evidence type="ECO:0000313" key="4">
    <source>
        <dbReference type="Proteomes" id="UP000318626"/>
    </source>
</evidence>
<gene>
    <name evidence="3" type="ORF">Pan97_17070</name>
</gene>
<dbReference type="OrthoDB" id="10014132at2"/>
<dbReference type="AlphaFoldDB" id="A0A518C659"/>
<dbReference type="KEGG" id="bvo:Pan97_17070"/>
<feature type="signal peptide" evidence="2">
    <location>
        <begin position="1"/>
        <end position="19"/>
    </location>
</feature>
<accession>A0A518C659</accession>
<feature type="region of interest" description="Disordered" evidence="1">
    <location>
        <begin position="25"/>
        <end position="95"/>
    </location>
</feature>
<sequence length="203" mass="22083" precursor="true">MNRFACSLVLLLVSSIASAQDFTTQDPRYTTTPSQYTTTPAAYTTTPSRYTTTPPEYVPQADTVPTTPTIPTIPTNVPGTGNNPLPTNPVTSTSSTRVTATQTLQSQSVEVVAVEEETESVEVLESEETSETDPLIELFAGCVLQLDEEETQQFAADYDEVVAQVGPESSEVSWSTRFKIVLYLTLRRMLGLSGRLVDAGDFE</sequence>
<dbReference type="EMBL" id="CP036289">
    <property type="protein sequence ID" value="QDU74694.1"/>
    <property type="molecule type" value="Genomic_DNA"/>
</dbReference>
<evidence type="ECO:0000256" key="2">
    <source>
        <dbReference type="SAM" id="SignalP"/>
    </source>
</evidence>
<evidence type="ECO:0000256" key="1">
    <source>
        <dbReference type="SAM" id="MobiDB-lite"/>
    </source>
</evidence>
<protein>
    <submittedName>
        <fullName evidence="3">Uncharacterized protein</fullName>
    </submittedName>
</protein>
<dbReference type="Proteomes" id="UP000318626">
    <property type="component" value="Chromosome"/>
</dbReference>
<keyword evidence="4" id="KW-1185">Reference proteome</keyword>
<name>A0A518C659_9BACT</name>
<dbReference type="RefSeq" id="WP_144971628.1">
    <property type="nucleotide sequence ID" value="NZ_CP036289.1"/>
</dbReference>
<feature type="chain" id="PRO_5022145001" evidence="2">
    <location>
        <begin position="20"/>
        <end position="203"/>
    </location>
</feature>
<evidence type="ECO:0000313" key="3">
    <source>
        <dbReference type="EMBL" id="QDU74694.1"/>
    </source>
</evidence>
<organism evidence="3 4">
    <name type="scientific">Bremerella volcania</name>
    <dbReference type="NCBI Taxonomy" id="2527984"/>
    <lineage>
        <taxon>Bacteria</taxon>
        <taxon>Pseudomonadati</taxon>
        <taxon>Planctomycetota</taxon>
        <taxon>Planctomycetia</taxon>
        <taxon>Pirellulales</taxon>
        <taxon>Pirellulaceae</taxon>
        <taxon>Bremerella</taxon>
    </lineage>
</organism>
<proteinExistence type="predicted"/>
<feature type="compositionally biased region" description="Low complexity" evidence="1">
    <location>
        <begin position="27"/>
        <end position="55"/>
    </location>
</feature>
<reference evidence="4" key="1">
    <citation type="submission" date="2019-02" db="EMBL/GenBank/DDBJ databases">
        <title>Deep-cultivation of Planctomycetes and their phenomic and genomic characterization uncovers novel biology.</title>
        <authorList>
            <person name="Wiegand S."/>
            <person name="Jogler M."/>
            <person name="Boedeker C."/>
            <person name="Pinto D."/>
            <person name="Vollmers J."/>
            <person name="Rivas-Marin E."/>
            <person name="Kohn T."/>
            <person name="Peeters S.H."/>
            <person name="Heuer A."/>
            <person name="Rast P."/>
            <person name="Oberbeckmann S."/>
            <person name="Bunk B."/>
            <person name="Jeske O."/>
            <person name="Meyerdierks A."/>
            <person name="Storesund J.E."/>
            <person name="Kallscheuer N."/>
            <person name="Luecker S."/>
            <person name="Lage O.M."/>
            <person name="Pohl T."/>
            <person name="Merkel B.J."/>
            <person name="Hornburger P."/>
            <person name="Mueller R.-W."/>
            <person name="Bruemmer F."/>
            <person name="Labrenz M."/>
            <person name="Spormann A.M."/>
            <person name="Op den Camp H."/>
            <person name="Overmann J."/>
            <person name="Amann R."/>
            <person name="Jetten M.S.M."/>
            <person name="Mascher T."/>
            <person name="Medema M.H."/>
            <person name="Devos D.P."/>
            <person name="Kaster A.-K."/>
            <person name="Ovreas L."/>
            <person name="Rohde M."/>
            <person name="Galperin M.Y."/>
            <person name="Jogler C."/>
        </authorList>
    </citation>
    <scope>NUCLEOTIDE SEQUENCE [LARGE SCALE GENOMIC DNA]</scope>
    <source>
        <strain evidence="4">Pan97</strain>
    </source>
</reference>